<dbReference type="InterPro" id="IPR003661">
    <property type="entry name" value="HisK_dim/P_dom"/>
</dbReference>
<evidence type="ECO:0000256" key="8">
    <source>
        <dbReference type="ARBA" id="ARBA00022989"/>
    </source>
</evidence>
<keyword evidence="7 12" id="KW-0418">Kinase</keyword>
<feature type="domain" description="Histidine kinase" evidence="11">
    <location>
        <begin position="278"/>
        <end position="495"/>
    </location>
</feature>
<dbReference type="InterPro" id="IPR013727">
    <property type="entry name" value="2CSK_N"/>
</dbReference>
<dbReference type="InterPro" id="IPR003594">
    <property type="entry name" value="HATPase_dom"/>
</dbReference>
<dbReference type="SUPFAM" id="SSF47384">
    <property type="entry name" value="Homodimeric domain of signal transducing histidine kinase"/>
    <property type="match status" value="1"/>
</dbReference>
<evidence type="ECO:0000313" key="13">
    <source>
        <dbReference type="Proteomes" id="UP001162880"/>
    </source>
</evidence>
<evidence type="ECO:0000256" key="6">
    <source>
        <dbReference type="ARBA" id="ARBA00022692"/>
    </source>
</evidence>
<dbReference type="Gene3D" id="1.10.287.130">
    <property type="match status" value="1"/>
</dbReference>
<evidence type="ECO:0000256" key="4">
    <source>
        <dbReference type="ARBA" id="ARBA00022553"/>
    </source>
</evidence>
<dbReference type="PANTHER" id="PTHR45436">
    <property type="entry name" value="SENSOR HISTIDINE KINASE YKOH"/>
    <property type="match status" value="1"/>
</dbReference>
<accession>A0ABT0AZF1</accession>
<dbReference type="InterPro" id="IPR036890">
    <property type="entry name" value="HATPase_C_sf"/>
</dbReference>
<feature type="transmembrane region" description="Helical" evidence="10">
    <location>
        <begin position="12"/>
        <end position="31"/>
    </location>
</feature>
<dbReference type="Pfam" id="PF02518">
    <property type="entry name" value="HATPase_c"/>
    <property type="match status" value="1"/>
</dbReference>
<evidence type="ECO:0000256" key="9">
    <source>
        <dbReference type="ARBA" id="ARBA00023136"/>
    </source>
</evidence>
<evidence type="ECO:0000256" key="1">
    <source>
        <dbReference type="ARBA" id="ARBA00000085"/>
    </source>
</evidence>
<dbReference type="PANTHER" id="PTHR45436:SF5">
    <property type="entry name" value="SENSOR HISTIDINE KINASE TRCS"/>
    <property type="match status" value="1"/>
</dbReference>
<gene>
    <name evidence="12" type="ORF">MTR64_06410</name>
</gene>
<sequence>MTSLRARLTAAVMMPLLALAITFGTITCWMIHRTLSTASDRTLVGSVTMISRAINADTSARHQLLPLAIHLLQNQMTPVSHYSVYEGNELIAGTDWLVPPADYDPTPGAKIPHHTPASFPRSYRDTQLVRGYVDARDAEGVIQAAYLRDAELEGRSMRVATEIRTLPGFARPVVVQVADFLDDRHAYEQTYFLRVAGAGILIAMTAVLLFYGAITWGLGPFASLTRQIGAARRQSTSHLRLTLEEDAPREALLLASAFNELMARTERAISSLREFTSNASHQLRTPLAIVRVHVDVLSRYGPSTPQGATALKDIGAAVDSLERLLGQLISLARMDEQGRDDGPQEAFDLTAAAVGIVASRVTHPDASAMDIGFETDAATIMALGDKALATEMISNLLDNAIRYNRADGTVTVRVLTREGAPAIEIEDDGPGIAPADREKVWERFYRAPGADGPSGSGLGLPIVRAMGERMGARVTLEDGAGGKGVKAIIVFLAPELQSETPDGTYFSPATKMTAC</sequence>
<dbReference type="InterPro" id="IPR004358">
    <property type="entry name" value="Sig_transdc_His_kin-like_C"/>
</dbReference>
<dbReference type="InterPro" id="IPR050428">
    <property type="entry name" value="TCS_sensor_his_kinase"/>
</dbReference>
<comment type="subcellular location">
    <subcellularLocation>
        <location evidence="2">Membrane</location>
    </subcellularLocation>
</comment>
<keyword evidence="8 10" id="KW-1133">Transmembrane helix</keyword>
<evidence type="ECO:0000256" key="10">
    <source>
        <dbReference type="SAM" id="Phobius"/>
    </source>
</evidence>
<evidence type="ECO:0000256" key="5">
    <source>
        <dbReference type="ARBA" id="ARBA00022679"/>
    </source>
</evidence>
<name>A0ABT0AZF1_9SPHN</name>
<dbReference type="SMART" id="SM00387">
    <property type="entry name" value="HATPase_c"/>
    <property type="match status" value="1"/>
</dbReference>
<dbReference type="SUPFAM" id="SSF55874">
    <property type="entry name" value="ATPase domain of HSP90 chaperone/DNA topoisomerase II/histidine kinase"/>
    <property type="match status" value="1"/>
</dbReference>
<proteinExistence type="predicted"/>
<keyword evidence="5" id="KW-0808">Transferase</keyword>
<keyword evidence="9 10" id="KW-0472">Membrane</keyword>
<dbReference type="PROSITE" id="PS50109">
    <property type="entry name" value="HIS_KIN"/>
    <property type="match status" value="1"/>
</dbReference>
<dbReference type="PRINTS" id="PR00344">
    <property type="entry name" value="BCTRLSENSOR"/>
</dbReference>
<keyword evidence="6 10" id="KW-0812">Transmembrane</keyword>
<dbReference type="Pfam" id="PF00512">
    <property type="entry name" value="HisKA"/>
    <property type="match status" value="1"/>
</dbReference>
<feature type="transmembrane region" description="Helical" evidence="10">
    <location>
        <begin position="191"/>
        <end position="218"/>
    </location>
</feature>
<dbReference type="GO" id="GO:0016301">
    <property type="term" value="F:kinase activity"/>
    <property type="evidence" value="ECO:0007669"/>
    <property type="project" value="UniProtKB-KW"/>
</dbReference>
<organism evidence="12 13">
    <name type="scientific">Novosphingobium album</name>
    <name type="common">ex Hu et al. 2023</name>
    <dbReference type="NCBI Taxonomy" id="2930093"/>
    <lineage>
        <taxon>Bacteria</taxon>
        <taxon>Pseudomonadati</taxon>
        <taxon>Pseudomonadota</taxon>
        <taxon>Alphaproteobacteria</taxon>
        <taxon>Sphingomonadales</taxon>
        <taxon>Sphingomonadaceae</taxon>
        <taxon>Novosphingobium</taxon>
    </lineage>
</organism>
<dbReference type="RefSeq" id="WP_243991987.1">
    <property type="nucleotide sequence ID" value="NZ_JALHLE010000007.1"/>
</dbReference>
<dbReference type="Gene3D" id="3.30.565.10">
    <property type="entry name" value="Histidine kinase-like ATPase, C-terminal domain"/>
    <property type="match status" value="1"/>
</dbReference>
<evidence type="ECO:0000256" key="2">
    <source>
        <dbReference type="ARBA" id="ARBA00004370"/>
    </source>
</evidence>
<dbReference type="EMBL" id="JALHLE010000007">
    <property type="protein sequence ID" value="MCJ2178187.1"/>
    <property type="molecule type" value="Genomic_DNA"/>
</dbReference>
<evidence type="ECO:0000259" key="11">
    <source>
        <dbReference type="PROSITE" id="PS50109"/>
    </source>
</evidence>
<dbReference type="Proteomes" id="UP001162880">
    <property type="component" value="Unassembled WGS sequence"/>
</dbReference>
<dbReference type="InterPro" id="IPR005467">
    <property type="entry name" value="His_kinase_dom"/>
</dbReference>
<dbReference type="CDD" id="cd00075">
    <property type="entry name" value="HATPase"/>
    <property type="match status" value="1"/>
</dbReference>
<evidence type="ECO:0000256" key="7">
    <source>
        <dbReference type="ARBA" id="ARBA00022777"/>
    </source>
</evidence>
<evidence type="ECO:0000256" key="3">
    <source>
        <dbReference type="ARBA" id="ARBA00012438"/>
    </source>
</evidence>
<dbReference type="EC" id="2.7.13.3" evidence="3"/>
<dbReference type="CDD" id="cd00082">
    <property type="entry name" value="HisKA"/>
    <property type="match status" value="1"/>
</dbReference>
<keyword evidence="13" id="KW-1185">Reference proteome</keyword>
<keyword evidence="4" id="KW-0597">Phosphoprotein</keyword>
<dbReference type="InterPro" id="IPR036097">
    <property type="entry name" value="HisK_dim/P_sf"/>
</dbReference>
<comment type="caution">
    <text evidence="12">The sequence shown here is derived from an EMBL/GenBank/DDBJ whole genome shotgun (WGS) entry which is preliminary data.</text>
</comment>
<reference evidence="12" key="1">
    <citation type="submission" date="2022-03" db="EMBL/GenBank/DDBJ databases">
        <title>Identification of a novel bacterium isolated from mangrove sediments.</title>
        <authorList>
            <person name="Pan X."/>
        </authorList>
    </citation>
    <scope>NUCLEOTIDE SEQUENCE</scope>
    <source>
        <strain evidence="12">B2580</strain>
    </source>
</reference>
<evidence type="ECO:0000313" key="12">
    <source>
        <dbReference type="EMBL" id="MCJ2178187.1"/>
    </source>
</evidence>
<dbReference type="Pfam" id="PF08521">
    <property type="entry name" value="2CSK_N"/>
    <property type="match status" value="1"/>
</dbReference>
<comment type="catalytic activity">
    <reaction evidence="1">
        <text>ATP + protein L-histidine = ADP + protein N-phospho-L-histidine.</text>
        <dbReference type="EC" id="2.7.13.3"/>
    </reaction>
</comment>
<dbReference type="SMART" id="SM00388">
    <property type="entry name" value="HisKA"/>
    <property type="match status" value="1"/>
</dbReference>
<protein>
    <recommendedName>
        <fullName evidence="3">histidine kinase</fullName>
        <ecNumber evidence="3">2.7.13.3</ecNumber>
    </recommendedName>
</protein>